<keyword evidence="4" id="KW-1185">Reference proteome</keyword>
<organism evidence="3 4">
    <name type="scientific">Polarella glacialis</name>
    <name type="common">Dinoflagellate</name>
    <dbReference type="NCBI Taxonomy" id="89957"/>
    <lineage>
        <taxon>Eukaryota</taxon>
        <taxon>Sar</taxon>
        <taxon>Alveolata</taxon>
        <taxon>Dinophyceae</taxon>
        <taxon>Suessiales</taxon>
        <taxon>Suessiaceae</taxon>
        <taxon>Polarella</taxon>
    </lineage>
</organism>
<keyword evidence="2" id="KW-1133">Transmembrane helix</keyword>
<comment type="caution">
    <text evidence="3">The sequence shown here is derived from an EMBL/GenBank/DDBJ whole genome shotgun (WGS) entry which is preliminary data.</text>
</comment>
<evidence type="ECO:0000313" key="4">
    <source>
        <dbReference type="Proteomes" id="UP000654075"/>
    </source>
</evidence>
<feature type="region of interest" description="Disordered" evidence="1">
    <location>
        <begin position="155"/>
        <end position="181"/>
    </location>
</feature>
<name>A0A813FW15_POLGL</name>
<evidence type="ECO:0000256" key="2">
    <source>
        <dbReference type="SAM" id="Phobius"/>
    </source>
</evidence>
<sequence length="181" mass="19934">MSMVGSALNIIGSIGFLPNVMAISPLLGILGFIGGSLAIGVSQAWKVVRISGDGGICSSKDNFTAACVEGGACLGAWGFFFGTLLFWIWPFEGTRTRLHYFPIVNKTNNNNLSTKRWCFKQPQNRKIANPEDAGDSRTLDVWLIGVHLWRAEPHIPTRSHQGSGQTKESKWKQQQTNSRLQ</sequence>
<evidence type="ECO:0000313" key="3">
    <source>
        <dbReference type="EMBL" id="CAE8618122.1"/>
    </source>
</evidence>
<dbReference type="EMBL" id="CAJNNV010026412">
    <property type="protein sequence ID" value="CAE8618122.1"/>
    <property type="molecule type" value="Genomic_DNA"/>
</dbReference>
<dbReference type="OrthoDB" id="9975213at2759"/>
<feature type="transmembrane region" description="Helical" evidence="2">
    <location>
        <begin position="20"/>
        <end position="42"/>
    </location>
</feature>
<gene>
    <name evidence="3" type="ORF">PGLA1383_LOCUS35773</name>
</gene>
<dbReference type="Proteomes" id="UP000654075">
    <property type="component" value="Unassembled WGS sequence"/>
</dbReference>
<dbReference type="AlphaFoldDB" id="A0A813FW15"/>
<feature type="compositionally biased region" description="Polar residues" evidence="1">
    <location>
        <begin position="158"/>
        <end position="181"/>
    </location>
</feature>
<reference evidence="3" key="1">
    <citation type="submission" date="2021-02" db="EMBL/GenBank/DDBJ databases">
        <authorList>
            <person name="Dougan E. K."/>
            <person name="Rhodes N."/>
            <person name="Thang M."/>
            <person name="Chan C."/>
        </authorList>
    </citation>
    <scope>NUCLEOTIDE SEQUENCE</scope>
</reference>
<proteinExistence type="predicted"/>
<accession>A0A813FW15</accession>
<keyword evidence="2" id="KW-0472">Membrane</keyword>
<evidence type="ECO:0000256" key="1">
    <source>
        <dbReference type="SAM" id="MobiDB-lite"/>
    </source>
</evidence>
<protein>
    <submittedName>
        <fullName evidence="3">Uncharacterized protein</fullName>
    </submittedName>
</protein>
<keyword evidence="2" id="KW-0812">Transmembrane</keyword>
<feature type="transmembrane region" description="Helical" evidence="2">
    <location>
        <begin position="63"/>
        <end position="89"/>
    </location>
</feature>